<proteinExistence type="predicted"/>
<reference evidence="2 3" key="1">
    <citation type="submission" date="2021-04" db="EMBL/GenBank/DDBJ databases">
        <title>Magnetospirillum sulfuroxidans sp. nov., a facultative chemolithoautotrophic sulfur-oxidizing alphaproteobacterium isolated from freshwater sediment and proposals for Paramagetospirillum gen. nov., and Magnetospirillaceae fam. nov.</title>
        <authorList>
            <person name="Koziaeva V."/>
            <person name="Geelhoed J.S."/>
            <person name="Sorokin D.Y."/>
            <person name="Grouzdev D.S."/>
        </authorList>
    </citation>
    <scope>NUCLEOTIDE SEQUENCE [LARGE SCALE GENOMIC DNA]</scope>
    <source>
        <strain evidence="2 3">J10</strain>
    </source>
</reference>
<dbReference type="Pfam" id="PF08740">
    <property type="entry name" value="BCS1_N"/>
    <property type="match status" value="1"/>
</dbReference>
<dbReference type="SUPFAM" id="SSF52540">
    <property type="entry name" value="P-loop containing nucleoside triphosphate hydrolases"/>
    <property type="match status" value="1"/>
</dbReference>
<dbReference type="InterPro" id="IPR027417">
    <property type="entry name" value="P-loop_NTPase"/>
</dbReference>
<accession>A0ABS5IF17</accession>
<dbReference type="Gene3D" id="3.40.50.300">
    <property type="entry name" value="P-loop containing nucleotide triphosphate hydrolases"/>
    <property type="match status" value="1"/>
</dbReference>
<dbReference type="InterPro" id="IPR050747">
    <property type="entry name" value="Mitochondrial_chaperone_BCS1"/>
</dbReference>
<dbReference type="EMBL" id="JAGTUF010000014">
    <property type="protein sequence ID" value="MBR9972792.1"/>
    <property type="molecule type" value="Genomic_DNA"/>
</dbReference>
<dbReference type="RefSeq" id="WP_211549903.1">
    <property type="nucleotide sequence ID" value="NZ_JAGTUF010000014.1"/>
</dbReference>
<name>A0ABS5IF17_9PROT</name>
<gene>
    <name evidence="2" type="ORF">KEC16_13790</name>
</gene>
<dbReference type="Proteomes" id="UP000680714">
    <property type="component" value="Unassembled WGS sequence"/>
</dbReference>
<evidence type="ECO:0000259" key="1">
    <source>
        <dbReference type="SMART" id="SM01024"/>
    </source>
</evidence>
<evidence type="ECO:0000313" key="3">
    <source>
        <dbReference type="Proteomes" id="UP000680714"/>
    </source>
</evidence>
<dbReference type="PANTHER" id="PTHR23070">
    <property type="entry name" value="BCS1 AAA-TYPE ATPASE"/>
    <property type="match status" value="1"/>
</dbReference>
<sequence length="337" mass="36909">MFEALAALIRQQWDNQVFAGGLALGALGAVAALLGRLAWAACRVLGSRLFPSLTIDRRSPLFRAVQAWLRDHPYTRTCRTLTASTPSEMTDDQAVWLVPGEGSHLLRHGRTWLWLDRSQDTRSGASDQQGRDRETLKIHALAFRRGVLTALVSDILRSHGQRAGTIGLHTATSYGEWSELGRINRRPLNSVFVPGGLAGNLLADARTFLSREAWYGERGIPWRRGYLFRGPPGTGKTSLIRALASELDLDLALVDLSQPSLDDSLLRELLARLPANAALVLEDVDGVAPGRDDTDRKLSLSGLLNALDGLGASEGRLLFMTQSPRTPRSGLDPPWPR</sequence>
<dbReference type="SMART" id="SM01024">
    <property type="entry name" value="BCS1_N"/>
    <property type="match status" value="1"/>
</dbReference>
<feature type="domain" description="BCS1 N-terminal" evidence="1">
    <location>
        <begin position="32"/>
        <end position="191"/>
    </location>
</feature>
<keyword evidence="3" id="KW-1185">Reference proteome</keyword>
<protein>
    <submittedName>
        <fullName evidence="2">AAA family ATPase</fullName>
    </submittedName>
</protein>
<dbReference type="InterPro" id="IPR003959">
    <property type="entry name" value="ATPase_AAA_core"/>
</dbReference>
<evidence type="ECO:0000313" key="2">
    <source>
        <dbReference type="EMBL" id="MBR9972792.1"/>
    </source>
</evidence>
<dbReference type="InterPro" id="IPR014851">
    <property type="entry name" value="BCS1_N"/>
</dbReference>
<organism evidence="2 3">
    <name type="scientific">Magnetospirillum sulfuroxidans</name>
    <dbReference type="NCBI Taxonomy" id="611300"/>
    <lineage>
        <taxon>Bacteria</taxon>
        <taxon>Pseudomonadati</taxon>
        <taxon>Pseudomonadota</taxon>
        <taxon>Alphaproteobacteria</taxon>
        <taxon>Rhodospirillales</taxon>
        <taxon>Rhodospirillaceae</taxon>
        <taxon>Magnetospirillum</taxon>
    </lineage>
</organism>
<dbReference type="Pfam" id="PF00004">
    <property type="entry name" value="AAA"/>
    <property type="match status" value="1"/>
</dbReference>
<comment type="caution">
    <text evidence="2">The sequence shown here is derived from an EMBL/GenBank/DDBJ whole genome shotgun (WGS) entry which is preliminary data.</text>
</comment>